<dbReference type="PANTHER" id="PTHR11910">
    <property type="entry name" value="ATP SYNTHASE DELTA CHAIN"/>
    <property type="match status" value="1"/>
</dbReference>
<keyword evidence="4" id="KW-0813">Transport</keyword>
<dbReference type="Gene3D" id="1.10.520.20">
    <property type="entry name" value="N-terminal domain of the delta subunit of the F1F0-ATP synthase"/>
    <property type="match status" value="1"/>
</dbReference>
<dbReference type="EMBL" id="NHYE01001139">
    <property type="protein sequence ID" value="PPQ98200.1"/>
    <property type="molecule type" value="Genomic_DNA"/>
</dbReference>
<dbReference type="InterPro" id="IPR000711">
    <property type="entry name" value="ATPase_OSCP/dsu"/>
</dbReference>
<dbReference type="GO" id="GO:0046933">
    <property type="term" value="F:proton-transporting ATP synthase activity, rotational mechanism"/>
    <property type="evidence" value="ECO:0007669"/>
    <property type="project" value="InterPro"/>
</dbReference>
<dbReference type="AlphaFoldDB" id="A0A409Y5C1"/>
<name>A0A409Y5C1_9AGAR</name>
<dbReference type="InterPro" id="IPR026015">
    <property type="entry name" value="ATP_synth_OSCP/delta_N_sf"/>
</dbReference>
<keyword evidence="6" id="KW-0406">Ion transport</keyword>
<evidence type="ECO:0000313" key="10">
    <source>
        <dbReference type="Proteomes" id="UP000284706"/>
    </source>
</evidence>
<dbReference type="OrthoDB" id="1262810at2759"/>
<evidence type="ECO:0000256" key="7">
    <source>
        <dbReference type="ARBA" id="ARBA00023136"/>
    </source>
</evidence>
<evidence type="ECO:0000313" key="9">
    <source>
        <dbReference type="EMBL" id="PPQ98200.1"/>
    </source>
</evidence>
<keyword evidence="5" id="KW-0375">Hydrogen ion transport</keyword>
<accession>A0A409Y5C1</accession>
<keyword evidence="7" id="KW-0472">Membrane</keyword>
<dbReference type="GO" id="GO:0016020">
    <property type="term" value="C:membrane"/>
    <property type="evidence" value="ECO:0007669"/>
    <property type="project" value="UniProtKB-SubCell"/>
</dbReference>
<evidence type="ECO:0000256" key="3">
    <source>
        <dbReference type="ARBA" id="ARBA00014723"/>
    </source>
</evidence>
<evidence type="ECO:0000256" key="4">
    <source>
        <dbReference type="ARBA" id="ARBA00022448"/>
    </source>
</evidence>
<evidence type="ECO:0000256" key="5">
    <source>
        <dbReference type="ARBA" id="ARBA00022781"/>
    </source>
</evidence>
<protein>
    <recommendedName>
        <fullName evidence="3">ATP synthase subunit 5, mitochondrial</fullName>
    </recommendedName>
</protein>
<comment type="subcellular location">
    <subcellularLocation>
        <location evidence="1">Membrane</location>
    </subcellularLocation>
</comment>
<gene>
    <name evidence="9" type="ORF">CVT26_003452</name>
</gene>
<dbReference type="FunCoup" id="A0A409Y5C1">
    <property type="interactions" value="243"/>
</dbReference>
<dbReference type="Pfam" id="PF00213">
    <property type="entry name" value="OSCP"/>
    <property type="match status" value="1"/>
</dbReference>
<dbReference type="NCBIfam" id="TIGR01145">
    <property type="entry name" value="ATP_synt_delta"/>
    <property type="match status" value="1"/>
</dbReference>
<dbReference type="PRINTS" id="PR00125">
    <property type="entry name" value="ATPASEDELTA"/>
</dbReference>
<comment type="caution">
    <text evidence="9">The sequence shown here is derived from an EMBL/GenBank/DDBJ whole genome shotgun (WGS) entry which is preliminary data.</text>
</comment>
<dbReference type="InParanoid" id="A0A409Y5C1"/>
<evidence type="ECO:0000256" key="1">
    <source>
        <dbReference type="ARBA" id="ARBA00004370"/>
    </source>
</evidence>
<evidence type="ECO:0000256" key="2">
    <source>
        <dbReference type="ARBA" id="ARBA00007046"/>
    </source>
</evidence>
<dbReference type="Proteomes" id="UP000284706">
    <property type="component" value="Unassembled WGS sequence"/>
</dbReference>
<dbReference type="STRING" id="231916.A0A409Y5C1"/>
<dbReference type="HAMAP" id="MF_01416">
    <property type="entry name" value="ATP_synth_delta_bact"/>
    <property type="match status" value="1"/>
</dbReference>
<dbReference type="SUPFAM" id="SSF47928">
    <property type="entry name" value="N-terminal domain of the delta subunit of the F1F0-ATP synthase"/>
    <property type="match status" value="1"/>
</dbReference>
<reference evidence="9 10" key="1">
    <citation type="journal article" date="2018" name="Evol. Lett.">
        <title>Horizontal gene cluster transfer increased hallucinogenic mushroom diversity.</title>
        <authorList>
            <person name="Reynolds H.T."/>
            <person name="Vijayakumar V."/>
            <person name="Gluck-Thaler E."/>
            <person name="Korotkin H.B."/>
            <person name="Matheny P.B."/>
            <person name="Slot J.C."/>
        </authorList>
    </citation>
    <scope>NUCLEOTIDE SEQUENCE [LARGE SCALE GENOMIC DNA]</scope>
    <source>
        <strain evidence="9 10">SRW20</strain>
    </source>
</reference>
<proteinExistence type="inferred from homology"/>
<sequence>MLFSTTARSVSGASGFGRRAASTIATKYAKATFGAALSKSQQNLNKVQTELNNLSNLVKKDADVANFVTNPTLSLSERKKALYVIYPKLEGTGAKKEQVSETTKNLLLLLAENGRLSETEGIIEAFNEFVSQYKGELTVTITSATPLPKDILNRLESTLKQSQTAQAAKTLKVENKVNNSILGGLIVDFGDKTIDLSVQSRVTKLNNILTQSV</sequence>
<organism evidence="9 10">
    <name type="scientific">Gymnopilus dilepis</name>
    <dbReference type="NCBI Taxonomy" id="231916"/>
    <lineage>
        <taxon>Eukaryota</taxon>
        <taxon>Fungi</taxon>
        <taxon>Dikarya</taxon>
        <taxon>Basidiomycota</taxon>
        <taxon>Agaricomycotina</taxon>
        <taxon>Agaricomycetes</taxon>
        <taxon>Agaricomycetidae</taxon>
        <taxon>Agaricales</taxon>
        <taxon>Agaricineae</taxon>
        <taxon>Hymenogastraceae</taxon>
        <taxon>Gymnopilus</taxon>
    </lineage>
</organism>
<comment type="similarity">
    <text evidence="2">Belongs to the ATPase delta chain family.</text>
</comment>
<keyword evidence="8" id="KW-0066">ATP synthesis</keyword>
<evidence type="ECO:0000256" key="8">
    <source>
        <dbReference type="ARBA" id="ARBA00023310"/>
    </source>
</evidence>
<evidence type="ECO:0000256" key="6">
    <source>
        <dbReference type="ARBA" id="ARBA00023065"/>
    </source>
</evidence>
<keyword evidence="10" id="KW-1185">Reference proteome</keyword>